<dbReference type="Gene3D" id="1.10.1040.50">
    <property type="match status" value="1"/>
</dbReference>
<evidence type="ECO:0000256" key="1">
    <source>
        <dbReference type="ARBA" id="ARBA00005005"/>
    </source>
</evidence>
<dbReference type="UniPathway" id="UPA00659"/>
<evidence type="ECO:0000259" key="9">
    <source>
        <dbReference type="Pfam" id="PF02737"/>
    </source>
</evidence>
<feature type="domain" description="3-hydroxyacyl-CoA dehydrogenase C-terminal" evidence="8">
    <location>
        <begin position="191"/>
        <end position="291"/>
    </location>
</feature>
<dbReference type="GO" id="GO:0006635">
    <property type="term" value="P:fatty acid beta-oxidation"/>
    <property type="evidence" value="ECO:0007669"/>
    <property type="project" value="UniProtKB-UniPathway"/>
</dbReference>
<evidence type="ECO:0000256" key="6">
    <source>
        <dbReference type="ARBA" id="ARBA00023098"/>
    </source>
</evidence>
<evidence type="ECO:0000313" key="11">
    <source>
        <dbReference type="Proteomes" id="UP000017842"/>
    </source>
</evidence>
<evidence type="ECO:0000256" key="4">
    <source>
        <dbReference type="ARBA" id="ARBA00023002"/>
    </source>
</evidence>
<evidence type="ECO:0000256" key="5">
    <source>
        <dbReference type="ARBA" id="ARBA00023027"/>
    </source>
</evidence>
<dbReference type="GO" id="GO:0070403">
    <property type="term" value="F:NAD+ binding"/>
    <property type="evidence" value="ECO:0007669"/>
    <property type="project" value="InterPro"/>
</dbReference>
<dbReference type="Proteomes" id="UP000017842">
    <property type="component" value="Unassembled WGS sequence"/>
</dbReference>
<dbReference type="GO" id="GO:0003857">
    <property type="term" value="F:(3S)-3-hydroxyacyl-CoA dehydrogenase (NAD+) activity"/>
    <property type="evidence" value="ECO:0007669"/>
    <property type="project" value="UniProtKB-EC"/>
</dbReference>
<dbReference type="InterPro" id="IPR006176">
    <property type="entry name" value="3-OHacyl-CoA_DH_NAD-bd"/>
</dbReference>
<dbReference type="Pfam" id="PF02737">
    <property type="entry name" value="3HCDH_N"/>
    <property type="match status" value="1"/>
</dbReference>
<dbReference type="InterPro" id="IPR036291">
    <property type="entry name" value="NAD(P)-bd_dom_sf"/>
</dbReference>
<keyword evidence="3" id="KW-0442">Lipid degradation</keyword>
<dbReference type="Gene3D" id="3.40.50.720">
    <property type="entry name" value="NAD(P)-binding Rossmann-like Domain"/>
    <property type="match status" value="1"/>
</dbReference>
<keyword evidence="6" id="KW-0443">Lipid metabolism</keyword>
<dbReference type="eggNOG" id="COG1024">
    <property type="taxonomic scope" value="Bacteria"/>
</dbReference>
<dbReference type="EC" id="1.1.1.35" evidence="10"/>
<evidence type="ECO:0000259" key="8">
    <source>
        <dbReference type="Pfam" id="PF00725"/>
    </source>
</evidence>
<comment type="caution">
    <text evidence="10">The sequence shown here is derived from an EMBL/GenBank/DDBJ whole genome shotgun (WGS) entry which is preliminary data.</text>
</comment>
<keyword evidence="5" id="KW-0520">NAD</keyword>
<dbReference type="AlphaFoldDB" id="V5C1J7"/>
<dbReference type="SUPFAM" id="SSF48179">
    <property type="entry name" value="6-phosphogluconate dehydrogenase C-terminal domain-like"/>
    <property type="match status" value="2"/>
</dbReference>
<keyword evidence="4 10" id="KW-0560">Oxidoreductase</keyword>
<dbReference type="InterPro" id="IPR006108">
    <property type="entry name" value="3HC_DH_C"/>
</dbReference>
<comment type="catalytic activity">
    <reaction evidence="7">
        <text>a (3S)-3-hydroxyacyl-CoA + NAD(+) = a 3-oxoacyl-CoA + NADH + H(+)</text>
        <dbReference type="Rhea" id="RHEA:22432"/>
        <dbReference type="ChEBI" id="CHEBI:15378"/>
        <dbReference type="ChEBI" id="CHEBI:57318"/>
        <dbReference type="ChEBI" id="CHEBI:57540"/>
        <dbReference type="ChEBI" id="CHEBI:57945"/>
        <dbReference type="ChEBI" id="CHEBI:90726"/>
        <dbReference type="EC" id="1.1.1.35"/>
    </reaction>
</comment>
<reference evidence="10 11" key="1">
    <citation type="journal article" date="2013" name="Genome Announc.">
        <title>Draft Genome Sequence of the Methanotrophic Gammaproteobacterium Methyloglobulus morosus DSM 22980 Strain KoM1.</title>
        <authorList>
            <person name="Poehlein A."/>
            <person name="Deutzmann J.S."/>
            <person name="Daniel R."/>
            <person name="Simeonova D.D."/>
        </authorList>
    </citation>
    <scope>NUCLEOTIDE SEQUENCE [LARGE SCALE GENOMIC DNA]</scope>
    <source>
        <strain evidence="10 11">KoM1</strain>
    </source>
</reference>
<dbReference type="EMBL" id="AYLO01000007">
    <property type="protein sequence ID" value="ESS73984.1"/>
    <property type="molecule type" value="Genomic_DNA"/>
</dbReference>
<dbReference type="PANTHER" id="PTHR48075">
    <property type="entry name" value="3-HYDROXYACYL-COA DEHYDROGENASE FAMILY PROTEIN"/>
    <property type="match status" value="1"/>
</dbReference>
<feature type="domain" description="3-hydroxyacyl-CoA dehydrogenase NAD binding" evidence="9">
    <location>
        <begin position="5"/>
        <end position="189"/>
    </location>
</feature>
<dbReference type="SUPFAM" id="SSF51735">
    <property type="entry name" value="NAD(P)-binding Rossmann-fold domains"/>
    <property type="match status" value="1"/>
</dbReference>
<evidence type="ECO:0000256" key="7">
    <source>
        <dbReference type="ARBA" id="ARBA00049556"/>
    </source>
</evidence>
<dbReference type="CDD" id="cd06558">
    <property type="entry name" value="crotonase-like"/>
    <property type="match status" value="1"/>
</dbReference>
<dbReference type="PANTHER" id="PTHR48075:SF7">
    <property type="entry name" value="3-HYDROXYACYL-COA DEHYDROGENASE-RELATED"/>
    <property type="match status" value="1"/>
</dbReference>
<name>V5C1J7_9GAMM</name>
<dbReference type="RefSeq" id="WP_023493056.1">
    <property type="nucleotide sequence ID" value="NZ_AYLO01000007.1"/>
</dbReference>
<dbReference type="Pfam" id="PF00725">
    <property type="entry name" value="3HCDH"/>
    <property type="match status" value="1"/>
</dbReference>
<evidence type="ECO:0000256" key="3">
    <source>
        <dbReference type="ARBA" id="ARBA00022963"/>
    </source>
</evidence>
<keyword evidence="2" id="KW-0276">Fatty acid metabolism</keyword>
<dbReference type="STRING" id="1116472.MGMO_7c00030"/>
<keyword evidence="11" id="KW-1185">Reference proteome</keyword>
<organism evidence="10 11">
    <name type="scientific">Methyloglobulus morosus KoM1</name>
    <dbReference type="NCBI Taxonomy" id="1116472"/>
    <lineage>
        <taxon>Bacteria</taxon>
        <taxon>Pseudomonadati</taxon>
        <taxon>Pseudomonadota</taxon>
        <taxon>Gammaproteobacteria</taxon>
        <taxon>Methylococcales</taxon>
        <taxon>Methylococcaceae</taxon>
        <taxon>Methyloglobulus</taxon>
    </lineage>
</organism>
<evidence type="ECO:0000256" key="2">
    <source>
        <dbReference type="ARBA" id="ARBA00022832"/>
    </source>
</evidence>
<dbReference type="OrthoDB" id="5389341at2"/>
<dbReference type="SUPFAM" id="SSF52096">
    <property type="entry name" value="ClpP/crotonase"/>
    <property type="match status" value="1"/>
</dbReference>
<comment type="pathway">
    <text evidence="1">Lipid metabolism; fatty acid beta-oxidation.</text>
</comment>
<dbReference type="InterPro" id="IPR001753">
    <property type="entry name" value="Enoyl-CoA_hydra/iso"/>
</dbReference>
<dbReference type="InterPro" id="IPR008927">
    <property type="entry name" value="6-PGluconate_DH-like_C_sf"/>
</dbReference>
<dbReference type="PATRIC" id="fig|1116472.3.peg.128"/>
<dbReference type="Gene3D" id="3.90.226.10">
    <property type="entry name" value="2-enoyl-CoA Hydratase, Chain A, domain 1"/>
    <property type="match status" value="1"/>
</dbReference>
<dbReference type="Pfam" id="PF00378">
    <property type="entry name" value="ECH_1"/>
    <property type="match status" value="1"/>
</dbReference>
<dbReference type="InterPro" id="IPR029045">
    <property type="entry name" value="ClpP/crotonase-like_dom_sf"/>
</dbReference>
<proteinExistence type="predicted"/>
<sequence length="769" mass="83820">MNIQKVAVIGAGVMGASIAAHVANAGIPVYLLDIVPEGASNRNGIAENAVKKLLEAEPAAFMDKANAKLISTGNIEDDLPKLADADWVIEAVIENLQVKQSLYQKLNTICKAECLISSNTSTLPLALLKKNLDDSFTRRFMITHFFNPPRYMRLLELVSSPATEPSFVDSINQFADIKLGKNCVTCKDTPGFIGNRIGIYWLLYGLLDAIEHGISVEQADGIMPSFGIPKTGIFGLLDLVGLDLIPPILKGMKMALPQQDAFHEVNHLPDIVQKMISEGYTGRKGKGGFYRLNKTEGKKVKESISLATGDYARSDRADLSPLKDAQKAGLQALLSHPDPVAQYAWRVLSHTLCYAANLIPEISDDITGIDAALRDGYNWKFSPFELLDQIGVPWFVDKLKSESRPVPPLLAKNAQMYSTSSGRLEFADLSGHYHPVRRAEGVLLLSDIKQQSKPVLENNSASLWDIGDGVACLEFHSKMNTLDMDSMALINQSIDKVNKEFKALVIHNDAENFSAGANLGLLMKAIHDNDWPAVEQLIKQGQQTYQRLKYAPFPVVAAPSGLALGGGCEILLHCDAVQAHAELYMGLVEVGVGLIPGWGGCKEYLRRCLSQPKRPGGPIPPVIKAFQTIGLASVSKSAFDARELLYLNTHDGITMNKNRLLADAKALALAKDYSPPLPFTYHLPGFTAKVLMDMGIKAFRLLGKATEYDVVVSGQLAHVLSGGACDFTAPITEDDLLALELEAFVALVKQKGTLDRLDHMLKTGKPLRN</sequence>
<protein>
    <submittedName>
        <fullName evidence="10">Putative 3-hydroxyacyl-CoA dehydrogenase FadN</fullName>
        <ecNumber evidence="10">1.1.1.35</ecNumber>
    </submittedName>
</protein>
<accession>V5C1J7</accession>
<dbReference type="eggNOG" id="COG1250">
    <property type="taxonomic scope" value="Bacteria"/>
</dbReference>
<evidence type="ECO:0000313" key="10">
    <source>
        <dbReference type="EMBL" id="ESS73984.1"/>
    </source>
</evidence>
<gene>
    <name evidence="10" type="primary">fadN</name>
    <name evidence="10" type="ORF">MGMO_7c00030</name>
</gene>